<name>A0A2T8HVM8_9RHOB</name>
<comment type="caution">
    <text evidence="2">The sequence shown here is derived from an EMBL/GenBank/DDBJ whole genome shotgun (WGS) entry which is preliminary data.</text>
</comment>
<feature type="domain" description="BioF2-like acetyltransferase" evidence="1">
    <location>
        <begin position="223"/>
        <end position="367"/>
    </location>
</feature>
<reference evidence="2 3" key="1">
    <citation type="submission" date="2018-04" db="EMBL/GenBank/DDBJ databases">
        <title>Pararhodobacter oceanense sp. nov., isolated from marine intertidal sediment.</title>
        <authorList>
            <person name="Wang X.-L."/>
            <person name="Du Z.-J."/>
        </authorList>
    </citation>
    <scope>NUCLEOTIDE SEQUENCE [LARGE SCALE GENOMIC DNA]</scope>
    <source>
        <strain evidence="2 3">AM505</strain>
    </source>
</reference>
<dbReference type="AlphaFoldDB" id="A0A2T8HVM8"/>
<evidence type="ECO:0000313" key="2">
    <source>
        <dbReference type="EMBL" id="PVH29499.1"/>
    </source>
</evidence>
<dbReference type="InterPro" id="IPR038740">
    <property type="entry name" value="BioF2-like_GNAT_dom"/>
</dbReference>
<dbReference type="Proteomes" id="UP000245911">
    <property type="component" value="Unassembled WGS sequence"/>
</dbReference>
<protein>
    <recommendedName>
        <fullName evidence="1">BioF2-like acetyltransferase domain-containing protein</fullName>
    </recommendedName>
</protein>
<keyword evidence="3" id="KW-1185">Reference proteome</keyword>
<accession>A0A2T8HVM8</accession>
<proteinExistence type="predicted"/>
<dbReference type="SUPFAM" id="SSF55729">
    <property type="entry name" value="Acyl-CoA N-acyltransferases (Nat)"/>
    <property type="match status" value="1"/>
</dbReference>
<gene>
    <name evidence="2" type="ORF">DDE20_05035</name>
</gene>
<organism evidence="2 3">
    <name type="scientific">Pararhodobacter oceanensis</name>
    <dbReference type="NCBI Taxonomy" id="2172121"/>
    <lineage>
        <taxon>Bacteria</taxon>
        <taxon>Pseudomonadati</taxon>
        <taxon>Pseudomonadota</taxon>
        <taxon>Alphaproteobacteria</taxon>
        <taxon>Rhodobacterales</taxon>
        <taxon>Paracoccaceae</taxon>
        <taxon>Pararhodobacter</taxon>
    </lineage>
</organism>
<sequence length="427" mass="47917">MAGLTGRVISRQRRKFCTMLWFHQPMNQQTHIPTKAASLHLTVIDDLARLAAFKPAWDALHMRDPEVGIFMSYDWLISGFRAKPGRWRVFVVADVQGKPLCIFPAKTRVHWSQSAQEFQTEIEAAGRLSWGEHTGFICDPGQEAPALAALAHALRALPWKTLAIRYEVTGRRARLFAEAMGEGFSHRFRDYRINRGQTNNLIGLKTPLPRSFDSLLAEGLSANTRQKIRRYRRKFIDSGIYTIRSATPETSERDIAGMLQNWALTWAGNKGLDDTLLIAERYARALLNAEALGALYLPTLWQGERMLGGLAHVIDREAGVAHFLLSGRDPEAGEPAIGILLHAQAIEWAIGLGLQTYDFGHGDQPYKYSFGAQEVESFNLEIRRHGQERIFDPRGLKLALERLHAFASAGQLERVQNGSAQLLKVLG</sequence>
<evidence type="ECO:0000313" key="3">
    <source>
        <dbReference type="Proteomes" id="UP000245911"/>
    </source>
</evidence>
<dbReference type="Pfam" id="PF13480">
    <property type="entry name" value="Acetyltransf_6"/>
    <property type="match status" value="1"/>
</dbReference>
<dbReference type="Gene3D" id="3.40.630.30">
    <property type="match status" value="1"/>
</dbReference>
<dbReference type="EMBL" id="QDKM01000002">
    <property type="protein sequence ID" value="PVH29499.1"/>
    <property type="molecule type" value="Genomic_DNA"/>
</dbReference>
<evidence type="ECO:0000259" key="1">
    <source>
        <dbReference type="Pfam" id="PF13480"/>
    </source>
</evidence>
<dbReference type="InterPro" id="IPR016181">
    <property type="entry name" value="Acyl_CoA_acyltransferase"/>
</dbReference>